<dbReference type="EMBL" id="BQNB010013753">
    <property type="protein sequence ID" value="GJT19867.1"/>
    <property type="molecule type" value="Genomic_DNA"/>
</dbReference>
<feature type="compositionally biased region" description="Polar residues" evidence="1">
    <location>
        <begin position="114"/>
        <end position="130"/>
    </location>
</feature>
<gene>
    <name evidence="2" type="ORF">Tco_0878573</name>
</gene>
<feature type="region of interest" description="Disordered" evidence="1">
    <location>
        <begin position="1"/>
        <end position="70"/>
    </location>
</feature>
<name>A0ABQ5C0N0_9ASTR</name>
<feature type="region of interest" description="Disordered" evidence="1">
    <location>
        <begin position="114"/>
        <end position="134"/>
    </location>
</feature>
<feature type="region of interest" description="Disordered" evidence="1">
    <location>
        <begin position="426"/>
        <end position="451"/>
    </location>
</feature>
<protein>
    <recommendedName>
        <fullName evidence="4">Retrotransposon gag domain-containing protein</fullName>
    </recommendedName>
</protein>
<proteinExistence type="predicted"/>
<evidence type="ECO:0000313" key="2">
    <source>
        <dbReference type="EMBL" id="GJT19867.1"/>
    </source>
</evidence>
<comment type="caution">
    <text evidence="2">The sequence shown here is derived from an EMBL/GenBank/DDBJ whole genome shotgun (WGS) entry which is preliminary data.</text>
</comment>
<evidence type="ECO:0000313" key="3">
    <source>
        <dbReference type="Proteomes" id="UP001151760"/>
    </source>
</evidence>
<evidence type="ECO:0008006" key="4">
    <source>
        <dbReference type="Google" id="ProtNLM"/>
    </source>
</evidence>
<keyword evidence="3" id="KW-1185">Reference proteome</keyword>
<reference evidence="2" key="1">
    <citation type="journal article" date="2022" name="Int. J. Mol. Sci.">
        <title>Draft Genome of Tanacetum Coccineum: Genomic Comparison of Closely Related Tanacetum-Family Plants.</title>
        <authorList>
            <person name="Yamashiro T."/>
            <person name="Shiraishi A."/>
            <person name="Nakayama K."/>
            <person name="Satake H."/>
        </authorList>
    </citation>
    <scope>NUCLEOTIDE SEQUENCE</scope>
</reference>
<evidence type="ECO:0000256" key="1">
    <source>
        <dbReference type="SAM" id="MobiDB-lite"/>
    </source>
</evidence>
<dbReference type="Proteomes" id="UP001151760">
    <property type="component" value="Unassembled WGS sequence"/>
</dbReference>
<feature type="compositionally biased region" description="Basic and acidic residues" evidence="1">
    <location>
        <begin position="20"/>
        <end position="42"/>
    </location>
</feature>
<accession>A0ABQ5C0N0</accession>
<reference evidence="2" key="2">
    <citation type="submission" date="2022-01" db="EMBL/GenBank/DDBJ databases">
        <authorList>
            <person name="Yamashiro T."/>
            <person name="Shiraishi A."/>
            <person name="Satake H."/>
            <person name="Nakayama K."/>
        </authorList>
    </citation>
    <scope>NUCLEOTIDE SEQUENCE</scope>
</reference>
<sequence length="595" mass="67078">MSLARGEEERNDNDDMAADDGIHGTHTEMPVKEAEKETEAKNGTKNKPIKSAEREEIAEASSSQPVGTPLRACMGSSPNCTLKPSNSFECRKTIFEIATSIGIRHAKASNPSRLSKTWQSFKDPKNSSIPSKPDRAHIFTISGAIRFSTPPHIPNINTTKRPPVTTSVFATTTPGNMPFAFRASTSIDPAPMISPAFVESNYEILKSLLRDKRSQIRNEDLQKELSPRVRRQRERVVGFEEAPNRERSIIRRNIKGNGPSEAGAEENGRREMNLPHFWNLPPNGLFADPTGYVTPFVRWIEDYPLPDGLKMPSSVGSYNGKGDPDNFLHLFEEVVRMQKWLMPVAYHMFTYTLKDSALIWWNSQKADDTLQILGLHEDQRIYGFVHGLKTRNLVEHLSTNLLSTYKGLMEKTCTWIEAREVATNGAPNDQRDNFKRLRKPSWDNGRGHRSRDREYSWPLGEVPLEITIGEGLLIVTKTLNFVIVRSDSPHNLLLGRTAMQQIGIVVSTIHKAIKFYTQKGIGTLLSENGSQGLEKEKKIASNARQADKEDIPSCVDAKEKIVVGQNIEFNADEMVIKRDFREEMLADIKETLERL</sequence>
<organism evidence="2 3">
    <name type="scientific">Tanacetum coccineum</name>
    <dbReference type="NCBI Taxonomy" id="301880"/>
    <lineage>
        <taxon>Eukaryota</taxon>
        <taxon>Viridiplantae</taxon>
        <taxon>Streptophyta</taxon>
        <taxon>Embryophyta</taxon>
        <taxon>Tracheophyta</taxon>
        <taxon>Spermatophyta</taxon>
        <taxon>Magnoliopsida</taxon>
        <taxon>eudicotyledons</taxon>
        <taxon>Gunneridae</taxon>
        <taxon>Pentapetalae</taxon>
        <taxon>asterids</taxon>
        <taxon>campanulids</taxon>
        <taxon>Asterales</taxon>
        <taxon>Asteraceae</taxon>
        <taxon>Asteroideae</taxon>
        <taxon>Anthemideae</taxon>
        <taxon>Anthemidinae</taxon>
        <taxon>Tanacetum</taxon>
    </lineage>
</organism>
<feature type="compositionally biased region" description="Acidic residues" evidence="1">
    <location>
        <begin position="9"/>
        <end position="18"/>
    </location>
</feature>